<organism evidence="6 7">
    <name type="scientific">Alloalcanivorax venustensis ISO4</name>
    <dbReference type="NCBI Taxonomy" id="1177184"/>
    <lineage>
        <taxon>Bacteria</taxon>
        <taxon>Pseudomonadati</taxon>
        <taxon>Pseudomonadota</taxon>
        <taxon>Gammaproteobacteria</taxon>
        <taxon>Oceanospirillales</taxon>
        <taxon>Alcanivoracaceae</taxon>
        <taxon>Alloalcanivorax</taxon>
    </lineage>
</organism>
<dbReference type="Gene3D" id="3.40.190.10">
    <property type="entry name" value="Periplasmic binding protein-like II"/>
    <property type="match status" value="2"/>
</dbReference>
<name>A0ABS0ACV7_9GAMM</name>
<dbReference type="InterPro" id="IPR017793">
    <property type="entry name" value="ABC_transptr_urea-assoc_sub-bd"/>
</dbReference>
<dbReference type="Pfam" id="PF09084">
    <property type="entry name" value="NMT1"/>
    <property type="match status" value="1"/>
</dbReference>
<evidence type="ECO:0000256" key="2">
    <source>
        <dbReference type="ARBA" id="ARBA00010742"/>
    </source>
</evidence>
<dbReference type="Proteomes" id="UP000644441">
    <property type="component" value="Unassembled WGS sequence"/>
</dbReference>
<comment type="subcellular location">
    <subcellularLocation>
        <location evidence="1">Periplasm</location>
    </subcellularLocation>
</comment>
<evidence type="ECO:0000313" key="7">
    <source>
        <dbReference type="Proteomes" id="UP000644441"/>
    </source>
</evidence>
<dbReference type="SUPFAM" id="SSF53850">
    <property type="entry name" value="Periplasmic binding protein-like II"/>
    <property type="match status" value="1"/>
</dbReference>
<dbReference type="GeneID" id="99767709"/>
<gene>
    <name evidence="6" type="ORF">ISO4_00514</name>
</gene>
<evidence type="ECO:0000313" key="6">
    <source>
        <dbReference type="EMBL" id="MBF5051912.1"/>
    </source>
</evidence>
<evidence type="ECO:0000256" key="4">
    <source>
        <dbReference type="SAM" id="SignalP"/>
    </source>
</evidence>
<dbReference type="RefSeq" id="WP_194855046.1">
    <property type="nucleotide sequence ID" value="NZ_ARXR01000003.1"/>
</dbReference>
<evidence type="ECO:0000256" key="3">
    <source>
        <dbReference type="ARBA" id="ARBA00022729"/>
    </source>
</evidence>
<keyword evidence="7" id="KW-1185">Reference proteome</keyword>
<feature type="chain" id="PRO_5045604382" evidence="4">
    <location>
        <begin position="30"/>
        <end position="358"/>
    </location>
</feature>
<comment type="similarity">
    <text evidence="2">Belongs to the bacterial solute-binding protein SsuA/TauA family.</text>
</comment>
<sequence>MHVSAKRLTRGPALLLTLLLVAVTGPTQARESYSVAWTLYAGSMPLAYAEENGILEKWGDRYGFDLEAVQMNDYVEAITQFSLGQFDAVIAMSLDALTIPAASGVDTTVIMPLSTSNGSDGIVLRGKDKSVADLEGTRINLVELSGSHYMLARALQTQGLSERDVTVVNTSDADIASVFESSDTQAVATWKPQLSEILAQYPDTTLVFDSSDIYGELLDTMILRTEAVRDNPDLGRAIAGAWYEAAALLDPEHPRHDALMAFTADTLNTDLAGARSQLRTIDFLDPEQAQALITGEEFVATQKQITGFAFEHGLLGEGVPSAGFVGIESGTGAVIGNADNVKLRFPTTWLEEAEGSDQ</sequence>
<dbReference type="EMBL" id="ARXR01000003">
    <property type="protein sequence ID" value="MBF5051912.1"/>
    <property type="molecule type" value="Genomic_DNA"/>
</dbReference>
<proteinExistence type="inferred from homology"/>
<dbReference type="NCBIfam" id="TIGR03427">
    <property type="entry name" value="ABC_peri_uca"/>
    <property type="match status" value="1"/>
</dbReference>
<feature type="domain" description="SsuA/THI5-like" evidence="5">
    <location>
        <begin position="62"/>
        <end position="242"/>
    </location>
</feature>
<feature type="signal peptide" evidence="4">
    <location>
        <begin position="1"/>
        <end position="29"/>
    </location>
</feature>
<reference evidence="6 7" key="1">
    <citation type="submission" date="2012-09" db="EMBL/GenBank/DDBJ databases">
        <title>Genome Sequence of alkane-degrading Bacterium Alcanivorax venustensis ISO4.</title>
        <authorList>
            <person name="Lai Q."/>
            <person name="Shao Z."/>
        </authorList>
    </citation>
    <scope>NUCLEOTIDE SEQUENCE [LARGE SCALE GENOMIC DNA]</scope>
    <source>
        <strain evidence="6 7">ISO4</strain>
    </source>
</reference>
<keyword evidence="3 4" id="KW-0732">Signal</keyword>
<protein>
    <submittedName>
        <fullName evidence="6">Nitrate/sulfonate/bicarbonate ABC transporter periplasmic components-like protein</fullName>
    </submittedName>
</protein>
<comment type="caution">
    <text evidence="6">The sequence shown here is derived from an EMBL/GenBank/DDBJ whole genome shotgun (WGS) entry which is preliminary data.</text>
</comment>
<evidence type="ECO:0000259" key="5">
    <source>
        <dbReference type="Pfam" id="PF09084"/>
    </source>
</evidence>
<dbReference type="PANTHER" id="PTHR30024">
    <property type="entry name" value="ALIPHATIC SULFONATES-BINDING PROTEIN-RELATED"/>
    <property type="match status" value="1"/>
</dbReference>
<dbReference type="PANTHER" id="PTHR30024:SF47">
    <property type="entry name" value="TAURINE-BINDING PERIPLASMIC PROTEIN"/>
    <property type="match status" value="1"/>
</dbReference>
<accession>A0ABS0ACV7</accession>
<dbReference type="InterPro" id="IPR015168">
    <property type="entry name" value="SsuA/THI5"/>
</dbReference>
<evidence type="ECO:0000256" key="1">
    <source>
        <dbReference type="ARBA" id="ARBA00004418"/>
    </source>
</evidence>